<evidence type="ECO:0000256" key="6">
    <source>
        <dbReference type="ARBA" id="ARBA00023136"/>
    </source>
</evidence>
<keyword evidence="5 7" id="KW-1133">Transmembrane helix</keyword>
<dbReference type="PANTHER" id="PTHR42920">
    <property type="entry name" value="OS03G0707200 PROTEIN-RELATED"/>
    <property type="match status" value="1"/>
</dbReference>
<dbReference type="RefSeq" id="WP_308732115.1">
    <property type="nucleotide sequence ID" value="NZ_JAJEQN010000033.1"/>
</dbReference>
<comment type="similarity">
    <text evidence="2">Belongs to the EamA transporter family.</text>
</comment>
<evidence type="ECO:0000256" key="5">
    <source>
        <dbReference type="ARBA" id="ARBA00022989"/>
    </source>
</evidence>
<feature type="transmembrane region" description="Helical" evidence="7">
    <location>
        <begin position="199"/>
        <end position="219"/>
    </location>
</feature>
<comment type="caution">
    <text evidence="9">The sequence shown here is derived from an EMBL/GenBank/DDBJ whole genome shotgun (WGS) entry which is preliminary data.</text>
</comment>
<accession>A0AAE3E5U4</accession>
<organism evidence="9 10">
    <name type="scientific">Anthropogastromicrobium aceti</name>
    <dbReference type="NCBI Taxonomy" id="2981768"/>
    <lineage>
        <taxon>Bacteria</taxon>
        <taxon>Bacillati</taxon>
        <taxon>Bacillota</taxon>
        <taxon>Clostridia</taxon>
        <taxon>Lachnospirales</taxon>
        <taxon>Lachnospiraceae</taxon>
        <taxon>Anthropogastromicrobium</taxon>
    </lineage>
</organism>
<keyword evidence="10" id="KW-1185">Reference proteome</keyword>
<dbReference type="AlphaFoldDB" id="A0AAE3E5U4"/>
<feature type="transmembrane region" description="Helical" evidence="7">
    <location>
        <begin position="225"/>
        <end position="249"/>
    </location>
</feature>
<dbReference type="EMBL" id="JAJEQN010000033">
    <property type="protein sequence ID" value="MCC2222365.1"/>
    <property type="molecule type" value="Genomic_DNA"/>
</dbReference>
<keyword evidence="3" id="KW-1003">Cell membrane</keyword>
<dbReference type="InterPro" id="IPR000620">
    <property type="entry name" value="EamA_dom"/>
</dbReference>
<feature type="transmembrane region" description="Helical" evidence="7">
    <location>
        <begin position="144"/>
        <end position="161"/>
    </location>
</feature>
<feature type="domain" description="EamA" evidence="8">
    <location>
        <begin position="170"/>
        <end position="302"/>
    </location>
</feature>
<gene>
    <name evidence="9" type="ORF">LKD48_12095</name>
</gene>
<comment type="subcellular location">
    <subcellularLocation>
        <location evidence="1">Cell membrane</location>
        <topology evidence="1">Multi-pass membrane protein</topology>
    </subcellularLocation>
</comment>
<feature type="transmembrane region" description="Helical" evidence="7">
    <location>
        <begin position="261"/>
        <end position="281"/>
    </location>
</feature>
<reference evidence="9 10" key="1">
    <citation type="submission" date="2021-10" db="EMBL/GenBank/DDBJ databases">
        <title>Anaerobic single-cell dispensing facilitates the cultivation of human gut bacteria.</title>
        <authorList>
            <person name="Afrizal A."/>
        </authorList>
    </citation>
    <scope>NUCLEOTIDE SEQUENCE [LARGE SCALE GENOMIC DNA]</scope>
    <source>
        <strain evidence="9 10">CLA-AA-H224</strain>
    </source>
</reference>
<dbReference type="PANTHER" id="PTHR42920:SF5">
    <property type="entry name" value="EAMA DOMAIN-CONTAINING PROTEIN"/>
    <property type="match status" value="1"/>
</dbReference>
<feature type="transmembrane region" description="Helical" evidence="7">
    <location>
        <begin position="41"/>
        <end position="57"/>
    </location>
</feature>
<keyword evidence="6 7" id="KW-0472">Membrane</keyword>
<feature type="transmembrane region" description="Helical" evidence="7">
    <location>
        <begin position="287"/>
        <end position="307"/>
    </location>
</feature>
<dbReference type="SUPFAM" id="SSF103481">
    <property type="entry name" value="Multidrug resistance efflux transporter EmrE"/>
    <property type="match status" value="2"/>
</dbReference>
<protein>
    <submittedName>
        <fullName evidence="9">DMT family transporter</fullName>
    </submittedName>
</protein>
<evidence type="ECO:0000256" key="1">
    <source>
        <dbReference type="ARBA" id="ARBA00004651"/>
    </source>
</evidence>
<feature type="domain" description="EamA" evidence="8">
    <location>
        <begin position="10"/>
        <end position="160"/>
    </location>
</feature>
<dbReference type="InterPro" id="IPR037185">
    <property type="entry name" value="EmrE-like"/>
</dbReference>
<name>A0AAE3E5U4_9FIRM</name>
<evidence type="ECO:0000256" key="4">
    <source>
        <dbReference type="ARBA" id="ARBA00022692"/>
    </source>
</evidence>
<evidence type="ECO:0000313" key="9">
    <source>
        <dbReference type="EMBL" id="MCC2222365.1"/>
    </source>
</evidence>
<dbReference type="GO" id="GO:0005886">
    <property type="term" value="C:plasma membrane"/>
    <property type="evidence" value="ECO:0007669"/>
    <property type="project" value="UniProtKB-SubCell"/>
</dbReference>
<feature type="transmembrane region" description="Helical" evidence="7">
    <location>
        <begin position="89"/>
        <end position="113"/>
    </location>
</feature>
<feature type="transmembrane region" description="Helical" evidence="7">
    <location>
        <begin position="173"/>
        <end position="192"/>
    </location>
</feature>
<evidence type="ECO:0000256" key="7">
    <source>
        <dbReference type="SAM" id="Phobius"/>
    </source>
</evidence>
<sequence length="313" mass="33171">MKRSQLKNSFLLLLTAAIWGSAFVAQSVGMDYVKPFTFNGVRSAIGALFLIPCIFFFQNRTNSSEVSPADQLNQSAKTLASSPIARKTLFFGGLCCGIVLAAASSLQQIGISYTSVGKAGFLTAIYIVLVPILSLFLKKRCSPLVWLSVALAVGGLYLLSVPDGFGSIGKGDLLLIAGSFLFAVHILVIDYFSPRCNGVALSCIQFFVCAVVCLIPAFIFEQPSLSSILAAWAPILYAGVLSCGVGYTLQIIGQKGMNPTIASLILSLESAISVLAGWLILGQTLSARELTGCAIVFLAIVLAQLPWPPTKKS</sequence>
<dbReference type="Pfam" id="PF00892">
    <property type="entry name" value="EamA"/>
    <property type="match status" value="2"/>
</dbReference>
<keyword evidence="4 7" id="KW-0812">Transmembrane</keyword>
<evidence type="ECO:0000256" key="2">
    <source>
        <dbReference type="ARBA" id="ARBA00007362"/>
    </source>
</evidence>
<feature type="transmembrane region" description="Helical" evidence="7">
    <location>
        <begin position="119"/>
        <end position="137"/>
    </location>
</feature>
<dbReference type="InterPro" id="IPR051258">
    <property type="entry name" value="Diverse_Substrate_Transporter"/>
</dbReference>
<evidence type="ECO:0000313" key="10">
    <source>
        <dbReference type="Proteomes" id="UP001198200"/>
    </source>
</evidence>
<dbReference type="Proteomes" id="UP001198200">
    <property type="component" value="Unassembled WGS sequence"/>
</dbReference>
<evidence type="ECO:0000259" key="8">
    <source>
        <dbReference type="Pfam" id="PF00892"/>
    </source>
</evidence>
<evidence type="ECO:0000256" key="3">
    <source>
        <dbReference type="ARBA" id="ARBA00022475"/>
    </source>
</evidence>
<proteinExistence type="inferred from homology"/>